<name>A0AAE9NTN7_9GAMM</name>
<dbReference type="InterPro" id="IPR010982">
    <property type="entry name" value="Lambda_DNA-bd_dom_sf"/>
</dbReference>
<organism evidence="1 2">
    <name type="scientific">Pectobacterium polonicum</name>
    <dbReference type="NCBI Taxonomy" id="2485124"/>
    <lineage>
        <taxon>Bacteria</taxon>
        <taxon>Pseudomonadati</taxon>
        <taxon>Pseudomonadota</taxon>
        <taxon>Gammaproteobacteria</taxon>
        <taxon>Enterobacterales</taxon>
        <taxon>Pectobacteriaceae</taxon>
        <taxon>Pectobacterium</taxon>
    </lineage>
</organism>
<proteinExistence type="predicted"/>
<sequence length="82" mass="9699">MSKKEVELEFRTKQLERKVKGMQQRMEVVNAKFDQITSKQERRIRDLEIKNAVQVEKIPQRKVAEIYELSPGRVSQIVRNAS</sequence>
<dbReference type="RefSeq" id="WP_256542400.1">
    <property type="nucleotide sequence ID" value="NZ_CP090065.1"/>
</dbReference>
<reference evidence="1" key="1">
    <citation type="submission" date="2021-12" db="EMBL/GenBank/DDBJ databases">
        <title>Genome sequence of novel Pectobacterium sp. causing blackleg.</title>
        <authorList>
            <person name="Wang J."/>
        </authorList>
    </citation>
    <scope>NUCLEOTIDE SEQUENCE</scope>
    <source>
        <strain evidence="1">BY21311</strain>
    </source>
</reference>
<accession>A0AAE9NTN7</accession>
<evidence type="ECO:0000313" key="2">
    <source>
        <dbReference type="Proteomes" id="UP001059272"/>
    </source>
</evidence>
<protein>
    <submittedName>
        <fullName evidence="1">Uncharacterized protein</fullName>
    </submittedName>
</protein>
<dbReference type="KEGG" id="ppoo:LW347_04815"/>
<dbReference type="AlphaFoldDB" id="A0AAE9NTN7"/>
<dbReference type="Gene3D" id="1.10.260.40">
    <property type="entry name" value="lambda repressor-like DNA-binding domains"/>
    <property type="match status" value="1"/>
</dbReference>
<dbReference type="EMBL" id="CP090065">
    <property type="protein sequence ID" value="UVO09303.1"/>
    <property type="molecule type" value="Genomic_DNA"/>
</dbReference>
<dbReference type="Proteomes" id="UP001059272">
    <property type="component" value="Chromosome"/>
</dbReference>
<gene>
    <name evidence="1" type="ORF">LW347_04815</name>
</gene>
<dbReference type="GO" id="GO:0003677">
    <property type="term" value="F:DNA binding"/>
    <property type="evidence" value="ECO:0007669"/>
    <property type="project" value="InterPro"/>
</dbReference>
<evidence type="ECO:0000313" key="1">
    <source>
        <dbReference type="EMBL" id="UVO09303.1"/>
    </source>
</evidence>